<proteinExistence type="predicted"/>
<evidence type="ECO:0000313" key="2">
    <source>
        <dbReference type="Proteomes" id="UP000030745"/>
    </source>
</evidence>
<protein>
    <submittedName>
        <fullName evidence="1">Uncharacterized protein</fullName>
    </submittedName>
</protein>
<keyword evidence="2" id="KW-1185">Reference proteome</keyword>
<gene>
    <name evidence="1" type="ORF">SPRG_10809</name>
</gene>
<dbReference type="KEGG" id="spar:SPRG_10809"/>
<dbReference type="GeneID" id="24132897"/>
<dbReference type="Proteomes" id="UP000030745">
    <property type="component" value="Unassembled WGS sequence"/>
</dbReference>
<dbReference type="EMBL" id="KK583252">
    <property type="protein sequence ID" value="KDO23613.1"/>
    <property type="molecule type" value="Genomic_DNA"/>
</dbReference>
<dbReference type="STRING" id="695850.A0A067BZA8"/>
<dbReference type="AlphaFoldDB" id="A0A067BZA8"/>
<name>A0A067BZA8_SAPPC</name>
<evidence type="ECO:0000313" key="1">
    <source>
        <dbReference type="EMBL" id="KDO23613.1"/>
    </source>
</evidence>
<reference evidence="1 2" key="1">
    <citation type="journal article" date="2013" name="PLoS Genet.">
        <title>Distinctive expansion of potential virulence genes in the genome of the oomycete fish pathogen Saprolegnia parasitica.</title>
        <authorList>
            <person name="Jiang R.H."/>
            <person name="de Bruijn I."/>
            <person name="Haas B.J."/>
            <person name="Belmonte R."/>
            <person name="Lobach L."/>
            <person name="Christie J."/>
            <person name="van den Ackerveken G."/>
            <person name="Bottin A."/>
            <person name="Bulone V."/>
            <person name="Diaz-Moreno S.M."/>
            <person name="Dumas B."/>
            <person name="Fan L."/>
            <person name="Gaulin E."/>
            <person name="Govers F."/>
            <person name="Grenville-Briggs L.J."/>
            <person name="Horner N.R."/>
            <person name="Levin J.Z."/>
            <person name="Mammella M."/>
            <person name="Meijer H.J."/>
            <person name="Morris P."/>
            <person name="Nusbaum C."/>
            <person name="Oome S."/>
            <person name="Phillips A.J."/>
            <person name="van Rooyen D."/>
            <person name="Rzeszutek E."/>
            <person name="Saraiva M."/>
            <person name="Secombes C.J."/>
            <person name="Seidl M.F."/>
            <person name="Snel B."/>
            <person name="Stassen J.H."/>
            <person name="Sykes S."/>
            <person name="Tripathy S."/>
            <person name="van den Berg H."/>
            <person name="Vega-Arreguin J.C."/>
            <person name="Wawra S."/>
            <person name="Young S.K."/>
            <person name="Zeng Q."/>
            <person name="Dieguez-Uribeondo J."/>
            <person name="Russ C."/>
            <person name="Tyler B.M."/>
            <person name="van West P."/>
        </authorList>
    </citation>
    <scope>NUCLEOTIDE SEQUENCE [LARGE SCALE GENOMIC DNA]</scope>
    <source>
        <strain evidence="1 2">CBS 223.65</strain>
    </source>
</reference>
<organism evidence="1 2">
    <name type="scientific">Saprolegnia parasitica (strain CBS 223.65)</name>
    <dbReference type="NCBI Taxonomy" id="695850"/>
    <lineage>
        <taxon>Eukaryota</taxon>
        <taxon>Sar</taxon>
        <taxon>Stramenopiles</taxon>
        <taxon>Oomycota</taxon>
        <taxon>Saprolegniomycetes</taxon>
        <taxon>Saprolegniales</taxon>
        <taxon>Saprolegniaceae</taxon>
        <taxon>Saprolegnia</taxon>
    </lineage>
</organism>
<dbReference type="VEuPathDB" id="FungiDB:SPRG_10809"/>
<accession>A0A067BZA8</accession>
<sequence>MFLSKQVLHAETNDTHQLSYIQESLGNTVVQRVFHVRILLDERTVLAHRTIASDEALQPYDHDESFQEWCEVRDIGGDTCLVRAVAFTEPRARFSSLAAYMQTLYPAQYALALDSLDGHDEGSPSWEPYLHRVMLTHGIACVDQCFAALERALEQVQAHPKADVAI</sequence>
<dbReference type="RefSeq" id="XP_012205760.1">
    <property type="nucleotide sequence ID" value="XM_012350370.1"/>
</dbReference>